<dbReference type="PANTHER" id="PTHR43861:SF5">
    <property type="entry name" value="BLL5978 PROTEIN"/>
    <property type="match status" value="1"/>
</dbReference>
<organism evidence="1 2">
    <name type="scientific">Clostridium thailandense</name>
    <dbReference type="NCBI Taxonomy" id="2794346"/>
    <lineage>
        <taxon>Bacteria</taxon>
        <taxon>Bacillati</taxon>
        <taxon>Bacillota</taxon>
        <taxon>Clostridia</taxon>
        <taxon>Eubacteriales</taxon>
        <taxon>Clostridiaceae</taxon>
        <taxon>Clostridium</taxon>
    </lineage>
</organism>
<dbReference type="GO" id="GO:0008168">
    <property type="term" value="F:methyltransferase activity"/>
    <property type="evidence" value="ECO:0007669"/>
    <property type="project" value="UniProtKB-KW"/>
</dbReference>
<accession>A0A949X3R9</accession>
<keyword evidence="1" id="KW-0489">Methyltransferase</keyword>
<keyword evidence="2" id="KW-1185">Reference proteome</keyword>
<dbReference type="Proteomes" id="UP000694308">
    <property type="component" value="Unassembled WGS sequence"/>
</dbReference>
<sequence length="413" mass="47699">MKRNYENIDRCREKNLIRICPICNCNKGYVLHSQKMILPDDYLLDSNFDIVKCIQCGFIYLDSKSVQKDYDTYYECLSKYESDTTITGSGVTEGDNVRFDNISKHIEEVLNNKDASILDLGCANGGLLFSLRNRGYKNVVGLDPSKVCVSNVMNKGIKALQGNILSSELYELSKEYGGFDCIVLSNVLEHIYDLSNAIKKVIECLKDDGILCIEVPNVLKYFEYFTLPFQYFNIEHINHFDNISLNNLLLINGYSCISLKENEDIITLKQSYPVLTGFYKKKNDNKLLPDNYIYDDYLKEIDTYIEKSKENHIRINTELENMLIEFKDVVVWGTGMYTSWLLANTNLNKLNIKAFVDNDRKKQGESMIGVKIISPEQLKVYDEPIFICSIYYSDDIERQIKDDKLTNKIIKIN</sequence>
<evidence type="ECO:0000313" key="1">
    <source>
        <dbReference type="EMBL" id="MBV7272808.1"/>
    </source>
</evidence>
<name>A0A949X3R9_9CLOT</name>
<reference evidence="1" key="1">
    <citation type="submission" date="2020-12" db="EMBL/GenBank/DDBJ databases">
        <title>Clostridium thailandense sp. nov., a novel acetogenic bacterium isolated from peat land soil in Thailand.</title>
        <authorList>
            <person name="Chaikitkaew S."/>
            <person name="Birkeland N.K."/>
        </authorList>
    </citation>
    <scope>NUCLEOTIDE SEQUENCE</scope>
    <source>
        <strain evidence="1">PL3</strain>
    </source>
</reference>
<dbReference type="Pfam" id="PF13489">
    <property type="entry name" value="Methyltransf_23"/>
    <property type="match status" value="1"/>
</dbReference>
<dbReference type="GO" id="GO:0032259">
    <property type="term" value="P:methylation"/>
    <property type="evidence" value="ECO:0007669"/>
    <property type="project" value="UniProtKB-KW"/>
</dbReference>
<dbReference type="EMBL" id="JAEEGC010000033">
    <property type="protein sequence ID" value="MBV7272808.1"/>
    <property type="molecule type" value="Genomic_DNA"/>
</dbReference>
<keyword evidence="1" id="KW-0808">Transferase</keyword>
<protein>
    <submittedName>
        <fullName evidence="1">Class I SAM-dependent methyltransferase</fullName>
    </submittedName>
</protein>
<comment type="caution">
    <text evidence="1">The sequence shown here is derived from an EMBL/GenBank/DDBJ whole genome shotgun (WGS) entry which is preliminary data.</text>
</comment>
<dbReference type="AlphaFoldDB" id="A0A949X3R9"/>
<dbReference type="PANTHER" id="PTHR43861">
    <property type="entry name" value="TRANS-ACONITATE 2-METHYLTRANSFERASE-RELATED"/>
    <property type="match status" value="1"/>
</dbReference>
<evidence type="ECO:0000313" key="2">
    <source>
        <dbReference type="Proteomes" id="UP000694308"/>
    </source>
</evidence>
<dbReference type="RefSeq" id="WP_218319842.1">
    <property type="nucleotide sequence ID" value="NZ_JAEEGC010000033.1"/>
</dbReference>
<gene>
    <name evidence="1" type="ORF">I6U48_07765</name>
</gene>
<proteinExistence type="predicted"/>
<dbReference type="CDD" id="cd02440">
    <property type="entry name" value="AdoMet_MTases"/>
    <property type="match status" value="1"/>
</dbReference>